<evidence type="ECO:0000313" key="3">
    <source>
        <dbReference type="WBParaSite" id="jg21065"/>
    </source>
</evidence>
<dbReference type="AlphaFoldDB" id="A0A915DKN4"/>
<keyword evidence="2" id="KW-1185">Reference proteome</keyword>
<protein>
    <submittedName>
        <fullName evidence="3">Uncharacterized protein</fullName>
    </submittedName>
</protein>
<accession>A0A915DKN4</accession>
<reference evidence="3" key="1">
    <citation type="submission" date="2022-11" db="UniProtKB">
        <authorList>
            <consortium name="WormBaseParasite"/>
        </authorList>
    </citation>
    <scope>IDENTIFICATION</scope>
</reference>
<feature type="compositionally biased region" description="Polar residues" evidence="1">
    <location>
        <begin position="350"/>
        <end position="378"/>
    </location>
</feature>
<feature type="compositionally biased region" description="Basic residues" evidence="1">
    <location>
        <begin position="159"/>
        <end position="173"/>
    </location>
</feature>
<name>A0A915DKN4_9BILA</name>
<dbReference type="Proteomes" id="UP000887574">
    <property type="component" value="Unplaced"/>
</dbReference>
<feature type="compositionally biased region" description="Basic residues" evidence="1">
    <location>
        <begin position="87"/>
        <end position="99"/>
    </location>
</feature>
<evidence type="ECO:0000313" key="2">
    <source>
        <dbReference type="Proteomes" id="UP000887574"/>
    </source>
</evidence>
<feature type="region of interest" description="Disordered" evidence="1">
    <location>
        <begin position="194"/>
        <end position="219"/>
    </location>
</feature>
<evidence type="ECO:0000256" key="1">
    <source>
        <dbReference type="SAM" id="MobiDB-lite"/>
    </source>
</evidence>
<sequence>MDIVGSAAVTKKLISVDFLWLLEKVLISFYSRALAFYGLIWLGRTSKNFQFDLPNNSSGLLALRESLYQKVFIPSSRQFLGFSRIPNLKKSRGPRRPPTKPRPQNVNSVYSGKNTAAGKASGPSKQHGGLQALGKTTTIVRRMPPPATLPSLNSCGRSRMVKIKSNQRQRKPKVGTQRLRQRLQNEWRRRFCGNELSSGDGRWTRPSAELGKASTSDWQHQQLSSFSRSSYCFVRCAKPSSSSICSDTPANSTTNYSSRGSQQSRIPYTSSFSSGQELGNSGVSGLRLFEASKKLASGMGQAQAEAEDMSAFIVPVTTTALSSSAGYIGASMPRTVPDRKLPDRYCGAVTRQNSSQQKTEVGSIPSKCSNGTDKSAQQVDVVKPELVASAAAPTERALTQRAVPQDYQQPPPPAEVQDARLYYQQPHTPASDSTGGGAVPIQENHQKSFGGEQQQEGKELDQRRNAPIGQPPVQHQRQYSSGPHPSGRQDIGYAMGQPPTDPQHQSARPYDKPAAVRGGFEYGGAPTQHHRYDEPPPAVMGAYAPPSFRRSAEAPATEPDIFEEATSRRYTASSPTPPTPMGGVGLGALKITKCRATDIAWTVDILVSLTVDGMAH</sequence>
<feature type="region of interest" description="Disordered" evidence="1">
    <location>
        <begin position="549"/>
        <end position="581"/>
    </location>
</feature>
<feature type="region of interest" description="Disordered" evidence="1">
    <location>
        <begin position="84"/>
        <end position="182"/>
    </location>
</feature>
<feature type="region of interest" description="Disordered" evidence="1">
    <location>
        <begin position="239"/>
        <end position="275"/>
    </location>
</feature>
<dbReference type="WBParaSite" id="jg21065">
    <property type="protein sequence ID" value="jg21065"/>
    <property type="gene ID" value="jg21065"/>
</dbReference>
<feature type="region of interest" description="Disordered" evidence="1">
    <location>
        <begin position="426"/>
        <end position="536"/>
    </location>
</feature>
<feature type="region of interest" description="Disordered" evidence="1">
    <location>
        <begin position="350"/>
        <end position="379"/>
    </location>
</feature>
<feature type="compositionally biased region" description="Basic and acidic residues" evidence="1">
    <location>
        <begin position="455"/>
        <end position="464"/>
    </location>
</feature>
<feature type="compositionally biased region" description="Polar residues" evidence="1">
    <location>
        <begin position="104"/>
        <end position="114"/>
    </location>
</feature>
<feature type="compositionally biased region" description="Polar residues" evidence="1">
    <location>
        <begin position="473"/>
        <end position="483"/>
    </location>
</feature>
<organism evidence="2 3">
    <name type="scientific">Ditylenchus dipsaci</name>
    <dbReference type="NCBI Taxonomy" id="166011"/>
    <lineage>
        <taxon>Eukaryota</taxon>
        <taxon>Metazoa</taxon>
        <taxon>Ecdysozoa</taxon>
        <taxon>Nematoda</taxon>
        <taxon>Chromadorea</taxon>
        <taxon>Rhabditida</taxon>
        <taxon>Tylenchina</taxon>
        <taxon>Tylenchomorpha</taxon>
        <taxon>Sphaerularioidea</taxon>
        <taxon>Anguinidae</taxon>
        <taxon>Anguininae</taxon>
        <taxon>Ditylenchus</taxon>
    </lineage>
</organism>
<proteinExistence type="predicted"/>